<dbReference type="Proteomes" id="UP000324222">
    <property type="component" value="Unassembled WGS sequence"/>
</dbReference>
<gene>
    <name evidence="1" type="ORF">E2C01_088228</name>
</gene>
<dbReference type="AlphaFoldDB" id="A0A5B7JIN5"/>
<keyword evidence="2" id="KW-1185">Reference proteome</keyword>
<sequence length="98" mass="10739">MKQGHCSLDAPPPSPDDSGPLLGIYVSTVTQVTTSLIASDTFHGEIKLCSIHMQTEQCLEEATTVHYLTPHNVRQDALRSLCCVMVAKCWKPPIDNCN</sequence>
<evidence type="ECO:0000313" key="2">
    <source>
        <dbReference type="Proteomes" id="UP000324222"/>
    </source>
</evidence>
<proteinExistence type="predicted"/>
<accession>A0A5B7JIN5</accession>
<evidence type="ECO:0000313" key="1">
    <source>
        <dbReference type="EMBL" id="MPC93107.1"/>
    </source>
</evidence>
<dbReference type="EMBL" id="VSRR010093635">
    <property type="protein sequence ID" value="MPC93107.1"/>
    <property type="molecule type" value="Genomic_DNA"/>
</dbReference>
<protein>
    <submittedName>
        <fullName evidence="1">Uncharacterized protein</fullName>
    </submittedName>
</protein>
<organism evidence="1 2">
    <name type="scientific">Portunus trituberculatus</name>
    <name type="common">Swimming crab</name>
    <name type="synonym">Neptunus trituberculatus</name>
    <dbReference type="NCBI Taxonomy" id="210409"/>
    <lineage>
        <taxon>Eukaryota</taxon>
        <taxon>Metazoa</taxon>
        <taxon>Ecdysozoa</taxon>
        <taxon>Arthropoda</taxon>
        <taxon>Crustacea</taxon>
        <taxon>Multicrustacea</taxon>
        <taxon>Malacostraca</taxon>
        <taxon>Eumalacostraca</taxon>
        <taxon>Eucarida</taxon>
        <taxon>Decapoda</taxon>
        <taxon>Pleocyemata</taxon>
        <taxon>Brachyura</taxon>
        <taxon>Eubrachyura</taxon>
        <taxon>Portunoidea</taxon>
        <taxon>Portunidae</taxon>
        <taxon>Portuninae</taxon>
        <taxon>Portunus</taxon>
    </lineage>
</organism>
<name>A0A5B7JIN5_PORTR</name>
<reference evidence="1 2" key="1">
    <citation type="submission" date="2019-05" db="EMBL/GenBank/DDBJ databases">
        <title>Another draft genome of Portunus trituberculatus and its Hox gene families provides insights of decapod evolution.</title>
        <authorList>
            <person name="Jeong J.-H."/>
            <person name="Song I."/>
            <person name="Kim S."/>
            <person name="Choi T."/>
            <person name="Kim D."/>
            <person name="Ryu S."/>
            <person name="Kim W."/>
        </authorList>
    </citation>
    <scope>NUCLEOTIDE SEQUENCE [LARGE SCALE GENOMIC DNA]</scope>
    <source>
        <tissue evidence="1">Muscle</tissue>
    </source>
</reference>
<comment type="caution">
    <text evidence="1">The sequence shown here is derived from an EMBL/GenBank/DDBJ whole genome shotgun (WGS) entry which is preliminary data.</text>
</comment>